<protein>
    <recommendedName>
        <fullName evidence="2">HTH marR-type domain-containing protein</fullName>
    </recommendedName>
</protein>
<dbReference type="Proteomes" id="UP000636793">
    <property type="component" value="Unassembled WGS sequence"/>
</dbReference>
<accession>A0A916WSS0</accession>
<dbReference type="SMART" id="SM00347">
    <property type="entry name" value="HTH_MARR"/>
    <property type="match status" value="1"/>
</dbReference>
<dbReference type="GO" id="GO:0006950">
    <property type="term" value="P:response to stress"/>
    <property type="evidence" value="ECO:0007669"/>
    <property type="project" value="TreeGrafter"/>
</dbReference>
<feature type="region of interest" description="Disordered" evidence="1">
    <location>
        <begin position="168"/>
        <end position="192"/>
    </location>
</feature>
<dbReference type="Gene3D" id="1.10.10.10">
    <property type="entry name" value="Winged helix-like DNA-binding domain superfamily/Winged helix DNA-binding domain"/>
    <property type="match status" value="1"/>
</dbReference>
<dbReference type="AlphaFoldDB" id="A0A916WSS0"/>
<dbReference type="PANTHER" id="PTHR33164">
    <property type="entry name" value="TRANSCRIPTIONAL REGULATOR, MARR FAMILY"/>
    <property type="match status" value="1"/>
</dbReference>
<dbReference type="InterPro" id="IPR000835">
    <property type="entry name" value="HTH_MarR-typ"/>
</dbReference>
<keyword evidence="4" id="KW-1185">Reference proteome</keyword>
<dbReference type="InterPro" id="IPR036388">
    <property type="entry name" value="WH-like_DNA-bd_sf"/>
</dbReference>
<dbReference type="EMBL" id="BMHI01000002">
    <property type="protein sequence ID" value="GGB26163.1"/>
    <property type="molecule type" value="Genomic_DNA"/>
</dbReference>
<feature type="compositionally biased region" description="Basic and acidic residues" evidence="1">
    <location>
        <begin position="182"/>
        <end position="192"/>
    </location>
</feature>
<organism evidence="3 4">
    <name type="scientific">Flexivirga endophytica</name>
    <dbReference type="NCBI Taxonomy" id="1849103"/>
    <lineage>
        <taxon>Bacteria</taxon>
        <taxon>Bacillati</taxon>
        <taxon>Actinomycetota</taxon>
        <taxon>Actinomycetes</taxon>
        <taxon>Micrococcales</taxon>
        <taxon>Dermacoccaceae</taxon>
        <taxon>Flexivirga</taxon>
    </lineage>
</organism>
<dbReference type="InterPro" id="IPR036390">
    <property type="entry name" value="WH_DNA-bd_sf"/>
</dbReference>
<evidence type="ECO:0000259" key="2">
    <source>
        <dbReference type="PROSITE" id="PS50995"/>
    </source>
</evidence>
<dbReference type="SUPFAM" id="SSF46785">
    <property type="entry name" value="Winged helix' DNA-binding domain"/>
    <property type="match status" value="1"/>
</dbReference>
<reference evidence="3" key="1">
    <citation type="journal article" date="2014" name="Int. J. Syst. Evol. Microbiol.">
        <title>Complete genome sequence of Corynebacterium casei LMG S-19264T (=DSM 44701T), isolated from a smear-ripened cheese.</title>
        <authorList>
            <consortium name="US DOE Joint Genome Institute (JGI-PGF)"/>
            <person name="Walter F."/>
            <person name="Albersmeier A."/>
            <person name="Kalinowski J."/>
            <person name="Ruckert C."/>
        </authorList>
    </citation>
    <scope>NUCLEOTIDE SEQUENCE</scope>
    <source>
        <strain evidence="3">CGMCC 1.15085</strain>
    </source>
</reference>
<dbReference type="InterPro" id="IPR039422">
    <property type="entry name" value="MarR/SlyA-like"/>
</dbReference>
<sequence length="192" mass="20528">MLSSMADDPTTLTESIVAELADDETASMLAGQADVVDAVLAANRVFVAVAAGALANLEPEVTLPQFRALVLIDIHGSMTVAELAEALGVVPSTATRMCDRLVAKALVDRTVDSANRRQMTLTLRAEGRALIAQSTRRRKREINRLIKSISPEAQADLATSLGALVQAAHGSDRTRASRRLHSSTDGKEQRTR</sequence>
<feature type="domain" description="HTH marR-type" evidence="2">
    <location>
        <begin position="32"/>
        <end position="166"/>
    </location>
</feature>
<evidence type="ECO:0000313" key="3">
    <source>
        <dbReference type="EMBL" id="GGB26163.1"/>
    </source>
</evidence>
<proteinExistence type="predicted"/>
<dbReference type="PROSITE" id="PS50995">
    <property type="entry name" value="HTH_MARR_2"/>
    <property type="match status" value="1"/>
</dbReference>
<reference evidence="3" key="2">
    <citation type="submission" date="2020-09" db="EMBL/GenBank/DDBJ databases">
        <authorList>
            <person name="Sun Q."/>
            <person name="Zhou Y."/>
        </authorList>
    </citation>
    <scope>NUCLEOTIDE SEQUENCE</scope>
    <source>
        <strain evidence="3">CGMCC 1.15085</strain>
    </source>
</reference>
<dbReference type="PRINTS" id="PR00598">
    <property type="entry name" value="HTHMARR"/>
</dbReference>
<name>A0A916WSS0_9MICO</name>
<dbReference type="PANTHER" id="PTHR33164:SF94">
    <property type="entry name" value="TRANSCRIPTIONAL REGULATORY PROTEIN-RELATED"/>
    <property type="match status" value="1"/>
</dbReference>
<evidence type="ECO:0000256" key="1">
    <source>
        <dbReference type="SAM" id="MobiDB-lite"/>
    </source>
</evidence>
<evidence type="ECO:0000313" key="4">
    <source>
        <dbReference type="Proteomes" id="UP000636793"/>
    </source>
</evidence>
<dbReference type="Pfam" id="PF01047">
    <property type="entry name" value="MarR"/>
    <property type="match status" value="1"/>
</dbReference>
<comment type="caution">
    <text evidence="3">The sequence shown here is derived from an EMBL/GenBank/DDBJ whole genome shotgun (WGS) entry which is preliminary data.</text>
</comment>
<gene>
    <name evidence="3" type="ORF">GCM10011492_15430</name>
</gene>
<dbReference type="GO" id="GO:0003700">
    <property type="term" value="F:DNA-binding transcription factor activity"/>
    <property type="evidence" value="ECO:0007669"/>
    <property type="project" value="InterPro"/>
</dbReference>